<dbReference type="RefSeq" id="WP_218112923.1">
    <property type="nucleotide sequence ID" value="NZ_CP065383.1"/>
</dbReference>
<dbReference type="EMBL" id="CP065383">
    <property type="protein sequence ID" value="QPM67736.1"/>
    <property type="molecule type" value="Genomic_DNA"/>
</dbReference>
<proteinExistence type="predicted"/>
<evidence type="ECO:0000256" key="2">
    <source>
        <dbReference type="SAM" id="Phobius"/>
    </source>
</evidence>
<dbReference type="PANTHER" id="PTHR41259">
    <property type="entry name" value="DOUBLE-STRAND BREAK REPAIR RAD50 ATPASE, PUTATIVE-RELATED"/>
    <property type="match status" value="1"/>
</dbReference>
<dbReference type="InterPro" id="IPR038734">
    <property type="entry name" value="YhaN_AAA"/>
</dbReference>
<organism evidence="4 5">
    <name type="scientific">Atribacter laminatus</name>
    <dbReference type="NCBI Taxonomy" id="2847778"/>
    <lineage>
        <taxon>Bacteria</taxon>
        <taxon>Pseudomonadati</taxon>
        <taxon>Atribacterota</taxon>
        <taxon>Atribacteria</taxon>
        <taxon>Atribacterales</taxon>
        <taxon>Atribacteraceae</taxon>
        <taxon>Atribacter</taxon>
    </lineage>
</organism>
<feature type="transmembrane region" description="Helical" evidence="2">
    <location>
        <begin position="485"/>
        <end position="504"/>
    </location>
</feature>
<dbReference type="InterPro" id="IPR027417">
    <property type="entry name" value="P-loop_NTPase"/>
</dbReference>
<keyword evidence="2" id="KW-0472">Membrane</keyword>
<feature type="domain" description="YhaN AAA" evidence="3">
    <location>
        <begin position="1"/>
        <end position="201"/>
    </location>
</feature>
<keyword evidence="5" id="KW-1185">Reference proteome</keyword>
<dbReference type="Proteomes" id="UP000594463">
    <property type="component" value="Chromosome"/>
</dbReference>
<dbReference type="PANTHER" id="PTHR41259:SF1">
    <property type="entry name" value="DOUBLE-STRAND BREAK REPAIR RAD50 ATPASE, PUTATIVE-RELATED"/>
    <property type="match status" value="1"/>
</dbReference>
<dbReference type="KEGG" id="alam:RT761_00948"/>
<gene>
    <name evidence="4" type="ORF">RT761_00948</name>
</gene>
<keyword evidence="2" id="KW-0812">Transmembrane</keyword>
<keyword evidence="2" id="KW-1133">Transmembrane helix</keyword>
<accession>A0A7T1AKS7</accession>
<feature type="coiled-coil region" evidence="1">
    <location>
        <begin position="543"/>
        <end position="570"/>
    </location>
</feature>
<feature type="coiled-coil region" evidence="1">
    <location>
        <begin position="273"/>
        <end position="300"/>
    </location>
</feature>
<protein>
    <recommendedName>
        <fullName evidence="3">YhaN AAA domain-containing protein</fullName>
    </recommendedName>
</protein>
<evidence type="ECO:0000313" key="4">
    <source>
        <dbReference type="EMBL" id="QPM67736.1"/>
    </source>
</evidence>
<feature type="coiled-coil region" evidence="1">
    <location>
        <begin position="831"/>
        <end position="865"/>
    </location>
</feature>
<name>A0A7T1AKS7_ATRLM</name>
<keyword evidence="1" id="KW-0175">Coiled coil</keyword>
<evidence type="ECO:0000259" key="3">
    <source>
        <dbReference type="Pfam" id="PF13514"/>
    </source>
</evidence>
<dbReference type="AlphaFoldDB" id="A0A7T1AKS7"/>
<sequence>MKIRSIYCDGFGIINQQGMDNLLKGLIVIIGNNESGKTTLMEFLRTSLFGFSSHKQQRKEYLPVGNGTHGGRLIVVMKDGREFYIGWNRSKWTIKDKHENTIDSSIFKNSLGNIDRQTYERIFAIGLKDLQGLDILSEENIKSRLFSAGTGLGATSFPVLLKKIDRELDNLLTKKGRIPIINQTLQNLNEINYKIKSLREQTSQYVENQKKLEIIEATIKGNRQEEQSIRERLLLINNLEQTRNFWIRFKKAEQNEEKFRFAQFFPDQGLKKLEKIKSDIEGLELKKRNVNQAIENIKIEIEKSLGFEKIIQHQNEIELCIGEKEKYLSFLEEHARLKKQNLLLKNDLVQKLSSLGLEWNRDKLKKTIITPETQKTVELYKKSFLKINEKIQYLQNELNTKTELKKNFFHHINLINKRIFRPTIPLFINSDDLQIKKQALKKLHSLFRELDKNQFLMTQLKIKDKEHKNHYEEILGKSQEISKPFSLWLKVAISFLPLMLIYFISPSINQQIPKEWLLLLSLSGSIMIFITFYNYHNKQHYLRKRLLSNLNKYEDEIDQIHEEIIRLHKQSRQINRQIDEVSQKYFSKKFFSYNELESFEIQFEKELEDFLKRQELKKEQDSLILKQQETQQMINDLWQSLAEAEKEKKQMRENWLAWLFDNGFPTVIQPDDFQAFQQLIENAQKQELHLLSEEEREIQNSNYLEKARSSLLSLLQLCEDLPTKNEVDISSFDRLHSYYAEAIERKRKYLLLREQIEQKKLEEKIIEEQLLSKRKEISDLYNLIKVNDEVNFLLFAAAHEKWLAAQKEMIETKESLLLIAEKPEKLNSLIKELQKTDVLQLHEEKRSLEQELNNLIQKIGQDEQEKGAIIERMTYLENNQTQGELLFEERLHREKLNNYLKRWTTLVLARHFLKQTQNIYEQSRQPRVIQEAQHFIQQITNHRYHLFSSVDNQTIYLEEQNHRRKKEKEWSSGLADQVYLSIRFGLALDFGQKNEPLPILLDDILVNYDPSRQVNTTKIILQFSEENQIFLFSCHPETVNIIQKAKSLFNLESIPVTFYHIKDGIITPDLI</sequence>
<reference evidence="4 5" key="1">
    <citation type="journal article" date="2021" name="Nat. Commun.">
        <title>Isolation of a member of the candidate phylum Atribacteria reveals a unique cell membrane structure.</title>
        <authorList>
            <person name="Taiki K."/>
            <person name="Nobu M.K."/>
            <person name="Kusada H."/>
            <person name="Meng X.-Y."/>
            <person name="Hosoki N."/>
            <person name="Uematsu K."/>
            <person name="Yoshioka H."/>
            <person name="Kamagata Y."/>
            <person name="Tamaki H."/>
        </authorList>
    </citation>
    <scope>NUCLEOTIDE SEQUENCE [LARGE SCALE GENOMIC DNA]</scope>
    <source>
        <strain evidence="4 5">RT761</strain>
    </source>
</reference>
<dbReference type="Gene3D" id="3.40.50.300">
    <property type="entry name" value="P-loop containing nucleotide triphosphate hydrolases"/>
    <property type="match status" value="2"/>
</dbReference>
<dbReference type="SUPFAM" id="SSF52540">
    <property type="entry name" value="P-loop containing nucleoside triphosphate hydrolases"/>
    <property type="match status" value="2"/>
</dbReference>
<evidence type="ECO:0000256" key="1">
    <source>
        <dbReference type="SAM" id="Coils"/>
    </source>
</evidence>
<dbReference type="Pfam" id="PF13514">
    <property type="entry name" value="AAA_27"/>
    <property type="match status" value="1"/>
</dbReference>
<feature type="transmembrane region" description="Helical" evidence="2">
    <location>
        <begin position="516"/>
        <end position="535"/>
    </location>
</feature>
<evidence type="ECO:0000313" key="5">
    <source>
        <dbReference type="Proteomes" id="UP000594463"/>
    </source>
</evidence>